<keyword evidence="1" id="KW-0732">Signal</keyword>
<dbReference type="GO" id="GO:0046872">
    <property type="term" value="F:metal ion binding"/>
    <property type="evidence" value="ECO:0007669"/>
    <property type="project" value="InterPro"/>
</dbReference>
<feature type="domain" description="DNA/RNA non-specific endonuclease/pyrophosphatase/phosphodiesterase" evidence="3">
    <location>
        <begin position="65"/>
        <end position="299"/>
    </location>
</feature>
<dbReference type="SMART" id="SM00892">
    <property type="entry name" value="Endonuclease_NS"/>
    <property type="match status" value="1"/>
</dbReference>
<proteinExistence type="predicted"/>
<evidence type="ECO:0000313" key="5">
    <source>
        <dbReference type="Proteomes" id="UP000265020"/>
    </source>
</evidence>
<protein>
    <submittedName>
        <fullName evidence="4">Endonuclease domain-containing 1 protein-like</fullName>
    </submittedName>
</protein>
<evidence type="ECO:0000259" key="3">
    <source>
        <dbReference type="SMART" id="SM00892"/>
    </source>
</evidence>
<dbReference type="InterPro" id="IPR039015">
    <property type="entry name" value="ENDOD1"/>
</dbReference>
<dbReference type="InterPro" id="IPR044929">
    <property type="entry name" value="DNA/RNA_non-sp_Endonuclease_sf"/>
</dbReference>
<dbReference type="Gene3D" id="3.40.570.10">
    <property type="entry name" value="Extracellular Endonuclease, subunit A"/>
    <property type="match status" value="1"/>
</dbReference>
<dbReference type="SUPFAM" id="SSF54060">
    <property type="entry name" value="His-Me finger endonucleases"/>
    <property type="match status" value="1"/>
</dbReference>
<dbReference type="STRING" id="28743.ENSCVAP00000001801"/>
<evidence type="ECO:0000259" key="2">
    <source>
        <dbReference type="SMART" id="SM00477"/>
    </source>
</evidence>
<dbReference type="Ensembl" id="ENSCVAT00000012807.1">
    <property type="protein sequence ID" value="ENSCVAP00000001801.1"/>
    <property type="gene ID" value="ENSCVAG00000002820.1"/>
</dbReference>
<dbReference type="InterPro" id="IPR020821">
    <property type="entry name" value="ENPP1-3/EXOG-like_nuc-like"/>
</dbReference>
<sequence length="312" mass="35779">MSQIMKGSLLSCSAVLLLLLPWFGGLAVGKISKDFSECLYYFYKNIPPRGIIGANYQPICQEYNNIYRFATLYHKWYKTPLFSAYILSKADGPRPRVNWMYEPQLVNPYFPPDMRPFPEPVPKDVIESQAVDNDYKLSKLTRGHLNPSMHQMGEEDRIATFTLTNIVPQEKGSNSGLWNDWEKKVLQRKNYCIGPMYVITGVIPYMSPSHWINNRVAVPEYIWSAYCCPEYSKPLPDHLEMFFPTYGAVGRNYRNSGGEIVPTAKTGENKGYEVSEMPLETLEGILSNRLNQNRTVNLFDSKCLNAKKPIEN</sequence>
<dbReference type="PANTHER" id="PTHR21472">
    <property type="entry name" value="ENDONUCLEASE DOMAIN-CONTAINING 1 PROTEIN ENDOD1"/>
    <property type="match status" value="1"/>
</dbReference>
<dbReference type="InterPro" id="IPR001604">
    <property type="entry name" value="Endo_G_ENPP1-like_dom"/>
</dbReference>
<dbReference type="OMA" id="NDHVHIC"/>
<accession>A0A3Q2CAD4</accession>
<dbReference type="GeneTree" id="ENSGT01030000234592"/>
<feature type="signal peptide" evidence="1">
    <location>
        <begin position="1"/>
        <end position="27"/>
    </location>
</feature>
<evidence type="ECO:0000256" key="1">
    <source>
        <dbReference type="SAM" id="SignalP"/>
    </source>
</evidence>
<keyword evidence="5" id="KW-1185">Reference proteome</keyword>
<dbReference type="Pfam" id="PF01223">
    <property type="entry name" value="Endonuclease_NS"/>
    <property type="match status" value="1"/>
</dbReference>
<dbReference type="AlphaFoldDB" id="A0A3Q2CAD4"/>
<name>A0A3Q2CAD4_CYPVA</name>
<feature type="chain" id="PRO_5018779809" evidence="1">
    <location>
        <begin position="28"/>
        <end position="312"/>
    </location>
</feature>
<reference evidence="4" key="2">
    <citation type="submission" date="2025-09" db="UniProtKB">
        <authorList>
            <consortium name="Ensembl"/>
        </authorList>
    </citation>
    <scope>IDENTIFICATION</scope>
</reference>
<dbReference type="PANTHER" id="PTHR21472:SF18">
    <property type="entry name" value="ENDONUCLEASE DOMAIN-CONTAINING 1 PROTEIN"/>
    <property type="match status" value="1"/>
</dbReference>
<dbReference type="Proteomes" id="UP000265020">
    <property type="component" value="Unassembled WGS sequence"/>
</dbReference>
<evidence type="ECO:0000313" key="4">
    <source>
        <dbReference type="Ensembl" id="ENSCVAP00000001801.1"/>
    </source>
</evidence>
<reference evidence="4" key="1">
    <citation type="submission" date="2025-08" db="UniProtKB">
        <authorList>
            <consortium name="Ensembl"/>
        </authorList>
    </citation>
    <scope>IDENTIFICATION</scope>
</reference>
<dbReference type="SMART" id="SM00477">
    <property type="entry name" value="NUC"/>
    <property type="match status" value="1"/>
</dbReference>
<dbReference type="InterPro" id="IPR044925">
    <property type="entry name" value="His-Me_finger_sf"/>
</dbReference>
<organism evidence="4 5">
    <name type="scientific">Cyprinodon variegatus</name>
    <name type="common">Sheepshead minnow</name>
    <dbReference type="NCBI Taxonomy" id="28743"/>
    <lineage>
        <taxon>Eukaryota</taxon>
        <taxon>Metazoa</taxon>
        <taxon>Chordata</taxon>
        <taxon>Craniata</taxon>
        <taxon>Vertebrata</taxon>
        <taxon>Euteleostomi</taxon>
        <taxon>Actinopterygii</taxon>
        <taxon>Neopterygii</taxon>
        <taxon>Teleostei</taxon>
        <taxon>Neoteleostei</taxon>
        <taxon>Acanthomorphata</taxon>
        <taxon>Ovalentaria</taxon>
        <taxon>Atherinomorphae</taxon>
        <taxon>Cyprinodontiformes</taxon>
        <taxon>Cyprinodontidae</taxon>
        <taxon>Cyprinodon</taxon>
    </lineage>
</organism>
<feature type="domain" description="ENPP1-3/EXOG-like endonuclease/phosphodiesterase" evidence="2">
    <location>
        <begin position="66"/>
        <end position="294"/>
    </location>
</feature>
<dbReference type="GO" id="GO:0016787">
    <property type="term" value="F:hydrolase activity"/>
    <property type="evidence" value="ECO:0007669"/>
    <property type="project" value="InterPro"/>
</dbReference>
<dbReference type="GO" id="GO:0003676">
    <property type="term" value="F:nucleic acid binding"/>
    <property type="evidence" value="ECO:0007669"/>
    <property type="project" value="InterPro"/>
</dbReference>